<comment type="subcellular location">
    <subcellularLocation>
        <location evidence="1">Membrane</location>
        <topology evidence="1">Multi-pass membrane protein</topology>
    </subcellularLocation>
</comment>
<evidence type="ECO:0000313" key="8">
    <source>
        <dbReference type="Proteomes" id="UP000031631"/>
    </source>
</evidence>
<evidence type="ECO:0000256" key="3">
    <source>
        <dbReference type="ARBA" id="ARBA00022692"/>
    </source>
</evidence>
<feature type="transmembrane region" description="Helical" evidence="6">
    <location>
        <begin position="141"/>
        <end position="160"/>
    </location>
</feature>
<evidence type="ECO:0000256" key="4">
    <source>
        <dbReference type="ARBA" id="ARBA00022989"/>
    </source>
</evidence>
<accession>A0A7U6GKG7</accession>
<dbReference type="Gene3D" id="1.10.357.140">
    <property type="entry name" value="UbiA prenyltransferase"/>
    <property type="match status" value="1"/>
</dbReference>
<evidence type="ECO:0000313" key="7">
    <source>
        <dbReference type="EMBL" id="BAO45316.1"/>
    </source>
</evidence>
<dbReference type="KEGG" id="tbn:TBH_C2406"/>
<evidence type="ECO:0000256" key="5">
    <source>
        <dbReference type="ARBA" id="ARBA00023136"/>
    </source>
</evidence>
<dbReference type="PANTHER" id="PTHR11048">
    <property type="entry name" value="PRENYLTRANSFERASES"/>
    <property type="match status" value="1"/>
</dbReference>
<reference evidence="7 8" key="1">
    <citation type="journal article" date="2014" name="PLoS ONE">
        <title>Physiological and genomic features of a novel sulfur-oxidizing gammaproteobacterium belonging to a previously uncultivated symbiotic lineage isolated from a hydrothermal vent.</title>
        <authorList>
            <person name="Nunoura T."/>
            <person name="Takaki Y."/>
            <person name="Kazama H."/>
            <person name="Kakuta J."/>
            <person name="Shimamura S."/>
            <person name="Makita H."/>
            <person name="Hirai M."/>
            <person name="Miyazaki M."/>
            <person name="Takai K."/>
        </authorList>
    </citation>
    <scope>NUCLEOTIDE SEQUENCE [LARGE SCALE GENOMIC DNA]</scope>
    <source>
        <strain evidence="7 8">Hiromi1</strain>
    </source>
</reference>
<keyword evidence="7" id="KW-0808">Transferase</keyword>
<dbReference type="GO" id="GO:0016765">
    <property type="term" value="F:transferase activity, transferring alkyl or aryl (other than methyl) groups"/>
    <property type="evidence" value="ECO:0007669"/>
    <property type="project" value="InterPro"/>
</dbReference>
<dbReference type="InterPro" id="IPR044878">
    <property type="entry name" value="UbiA_sf"/>
</dbReference>
<feature type="transmembrane region" description="Helical" evidence="6">
    <location>
        <begin position="46"/>
        <end position="66"/>
    </location>
</feature>
<evidence type="ECO:0000256" key="6">
    <source>
        <dbReference type="SAM" id="Phobius"/>
    </source>
</evidence>
<feature type="transmembrane region" description="Helical" evidence="6">
    <location>
        <begin position="119"/>
        <end position="136"/>
    </location>
</feature>
<feature type="transmembrane region" description="Helical" evidence="6">
    <location>
        <begin position="281"/>
        <end position="297"/>
    </location>
</feature>
<name>A0A7U6GKG7_9GAMM</name>
<feature type="transmembrane region" description="Helical" evidence="6">
    <location>
        <begin position="96"/>
        <end position="113"/>
    </location>
</feature>
<dbReference type="InterPro" id="IPR039653">
    <property type="entry name" value="Prenyltransferase"/>
</dbReference>
<evidence type="ECO:0000256" key="2">
    <source>
        <dbReference type="ARBA" id="ARBA00022475"/>
    </source>
</evidence>
<dbReference type="RefSeq" id="WP_223212056.1">
    <property type="nucleotide sequence ID" value="NZ_AP012273.1"/>
</dbReference>
<dbReference type="Pfam" id="PF01040">
    <property type="entry name" value="UbiA"/>
    <property type="match status" value="1"/>
</dbReference>
<dbReference type="AlphaFoldDB" id="A0A7U6GKG7"/>
<gene>
    <name evidence="7" type="ORF">TBH_C2406</name>
</gene>
<sequence length="298" mass="34032">MNDISTEDRLNISSIVMLMRPYQYIKNFFIFLPLFFASKITDLPLLFDTFIAFLAFSITASSIYILNDYHDIEEDKLHPRKAKRPLSSGKISKPQALLIMLMLLTAGSILMAWVSYKALAILLVYVLSNIVYTVYLKHVAILDVTIIAIGFVLRLFVGSAATDIPLSMWIVIMTFLLALFLALAKRRDDVIIYLDTGKKMRKAVDGYNLQFLDAALAIMSSVTIVSYTIYTTTEEVIERIQNDHLYLTSLFVIIGIMRYLQITFVEKESGSPTHIVMNDRFIQLTLLGWLATFAWMLY</sequence>
<keyword evidence="8" id="KW-1185">Reference proteome</keyword>
<dbReference type="Proteomes" id="UP000031631">
    <property type="component" value="Chromosome"/>
</dbReference>
<dbReference type="GO" id="GO:0005886">
    <property type="term" value="C:plasma membrane"/>
    <property type="evidence" value="ECO:0007669"/>
    <property type="project" value="TreeGrafter"/>
</dbReference>
<dbReference type="EMBL" id="AP012273">
    <property type="protein sequence ID" value="BAO45316.1"/>
    <property type="molecule type" value="Genomic_DNA"/>
</dbReference>
<protein>
    <submittedName>
        <fullName evidence="7">UbiA prenyltransferase family protein</fullName>
    </submittedName>
</protein>
<dbReference type="InterPro" id="IPR000537">
    <property type="entry name" value="UbiA_prenyltransferase"/>
</dbReference>
<keyword evidence="5 6" id="KW-0472">Membrane</keyword>
<dbReference type="PANTHER" id="PTHR11048:SF5">
    <property type="entry name" value="DECAPRENYL-PHOSPHATE PHOSPHORIBOSYLTRANSFERASE"/>
    <property type="match status" value="1"/>
</dbReference>
<keyword evidence="2" id="KW-1003">Cell membrane</keyword>
<keyword evidence="3 6" id="KW-0812">Transmembrane</keyword>
<dbReference type="CDD" id="cd13963">
    <property type="entry name" value="PT_UbiA_2"/>
    <property type="match status" value="1"/>
</dbReference>
<keyword evidence="4 6" id="KW-1133">Transmembrane helix</keyword>
<feature type="transmembrane region" description="Helical" evidence="6">
    <location>
        <begin position="21"/>
        <end position="40"/>
    </location>
</feature>
<proteinExistence type="predicted"/>
<feature type="transmembrane region" description="Helical" evidence="6">
    <location>
        <begin position="207"/>
        <end position="229"/>
    </location>
</feature>
<evidence type="ECO:0000256" key="1">
    <source>
        <dbReference type="ARBA" id="ARBA00004141"/>
    </source>
</evidence>
<feature type="transmembrane region" description="Helical" evidence="6">
    <location>
        <begin position="166"/>
        <end position="184"/>
    </location>
</feature>
<feature type="transmembrane region" description="Helical" evidence="6">
    <location>
        <begin position="244"/>
        <end position="260"/>
    </location>
</feature>
<dbReference type="GO" id="GO:0009247">
    <property type="term" value="P:glycolipid biosynthetic process"/>
    <property type="evidence" value="ECO:0007669"/>
    <property type="project" value="TreeGrafter"/>
</dbReference>
<organism evidence="7 8">
    <name type="scientific">Thiolapillus brandeum</name>
    <dbReference type="NCBI Taxonomy" id="1076588"/>
    <lineage>
        <taxon>Bacteria</taxon>
        <taxon>Pseudomonadati</taxon>
        <taxon>Pseudomonadota</taxon>
        <taxon>Gammaproteobacteria</taxon>
        <taxon>Chromatiales</taxon>
        <taxon>Sedimenticolaceae</taxon>
        <taxon>Thiolapillus</taxon>
    </lineage>
</organism>